<reference evidence="2 3" key="1">
    <citation type="journal article" date="2007" name="Int. J. Syst. Evol. Microbiol.">
        <title>Halomonas saccharevitans sp. nov., Halomonas arcis sp. nov. and Halomonas subterranea sp. nov., halophilic bacteria isolated from hypersaline environments of China.</title>
        <authorList>
            <person name="Xu X.W."/>
            <person name="Wu Y.H."/>
            <person name="Zhou Z."/>
            <person name="Wang C.S."/>
            <person name="Zhou Y.G."/>
            <person name="Zhang H.B."/>
            <person name="Wang Y."/>
            <person name="Wu M."/>
        </authorList>
    </citation>
    <scope>NUCLEOTIDE SEQUENCE [LARGE SCALE GENOMIC DNA]</scope>
    <source>
        <strain evidence="2 3">TBZ3</strain>
    </source>
</reference>
<organism evidence="2 3">
    <name type="scientific">Halomonas urmiana</name>
    <dbReference type="NCBI Taxonomy" id="490901"/>
    <lineage>
        <taxon>Bacteria</taxon>
        <taxon>Pseudomonadati</taxon>
        <taxon>Pseudomonadota</taxon>
        <taxon>Gammaproteobacteria</taxon>
        <taxon>Oceanospirillales</taxon>
        <taxon>Halomonadaceae</taxon>
        <taxon>Halomonas</taxon>
    </lineage>
</organism>
<dbReference type="Proteomes" id="UP000306973">
    <property type="component" value="Unassembled WGS sequence"/>
</dbReference>
<evidence type="ECO:0000259" key="1">
    <source>
        <dbReference type="Pfam" id="PF18735"/>
    </source>
</evidence>
<dbReference type="Pfam" id="PF18735">
    <property type="entry name" value="HEPN_RiboL-PSP"/>
    <property type="match status" value="1"/>
</dbReference>
<feature type="domain" description="RiboL-PSP-HEPN" evidence="1">
    <location>
        <begin position="49"/>
        <end position="190"/>
    </location>
</feature>
<comment type="caution">
    <text evidence="2">The sequence shown here is derived from an EMBL/GenBank/DDBJ whole genome shotgun (WGS) entry which is preliminary data.</text>
</comment>
<accession>A0A5R8M6A5</accession>
<proteinExistence type="predicted"/>
<evidence type="ECO:0000313" key="3">
    <source>
        <dbReference type="Proteomes" id="UP000306973"/>
    </source>
</evidence>
<dbReference type="InterPro" id="IPR041519">
    <property type="entry name" value="HEPN_RiboL-PSP"/>
</dbReference>
<dbReference type="AlphaFoldDB" id="A0A5R8M6A5"/>
<protein>
    <recommendedName>
        <fullName evidence="1">RiboL-PSP-HEPN domain-containing protein</fullName>
    </recommendedName>
</protein>
<evidence type="ECO:0000313" key="2">
    <source>
        <dbReference type="EMBL" id="TLF45073.1"/>
    </source>
</evidence>
<gene>
    <name evidence="2" type="ORF">FEI13_18550</name>
</gene>
<keyword evidence="3" id="KW-1185">Reference proteome</keyword>
<dbReference type="RefSeq" id="WP_138182972.1">
    <property type="nucleotide sequence ID" value="NZ_VBUI01000053.1"/>
</dbReference>
<dbReference type="OrthoDB" id="6990533at2"/>
<dbReference type="EMBL" id="VBUI01000053">
    <property type="protein sequence ID" value="TLF45073.1"/>
    <property type="molecule type" value="Genomic_DNA"/>
</dbReference>
<sequence>MPSNARESLTIRLQDIDQLLEAHKAITKFKRAEAAAQLTGGALADVSRVFDALVTDPGPGKPKEVDAINRSAFVLLCSHLQGFIDDLHKEAAHIVLNGRVQDVDKTIKLIKPGNANPHVHIIETMFSGLGIYDLMQNISWQKCTNQTVRDRLGNYIRDRNKIAHGAQMSVSKDKVQQFKKYVETLSDKLDATVGRGIQGITGAQPW</sequence>
<name>A0A5R8M6A5_9GAMM</name>